<feature type="transmembrane region" description="Helical" evidence="6">
    <location>
        <begin position="126"/>
        <end position="148"/>
    </location>
</feature>
<organism evidence="7 8">
    <name type="scientific">Austropuccinia psidii MF-1</name>
    <dbReference type="NCBI Taxonomy" id="1389203"/>
    <lineage>
        <taxon>Eukaryota</taxon>
        <taxon>Fungi</taxon>
        <taxon>Dikarya</taxon>
        <taxon>Basidiomycota</taxon>
        <taxon>Pucciniomycotina</taxon>
        <taxon>Pucciniomycetes</taxon>
        <taxon>Pucciniales</taxon>
        <taxon>Sphaerophragmiaceae</taxon>
        <taxon>Austropuccinia</taxon>
    </lineage>
</organism>
<evidence type="ECO:0000256" key="2">
    <source>
        <dbReference type="ARBA" id="ARBA00005335"/>
    </source>
</evidence>
<reference evidence="7" key="1">
    <citation type="submission" date="2021-03" db="EMBL/GenBank/DDBJ databases">
        <title>Draft genome sequence of rust myrtle Austropuccinia psidii MF-1, a brazilian biotype.</title>
        <authorList>
            <person name="Quecine M.C."/>
            <person name="Pachon D.M.R."/>
            <person name="Bonatelli M.L."/>
            <person name="Correr F.H."/>
            <person name="Franceschini L.M."/>
            <person name="Leite T.F."/>
            <person name="Margarido G.R.A."/>
            <person name="Almeida C.A."/>
            <person name="Ferrarezi J.A."/>
            <person name="Labate C.A."/>
        </authorList>
    </citation>
    <scope>NUCLEOTIDE SEQUENCE</scope>
    <source>
        <strain evidence="7">MF-1</strain>
    </source>
</reference>
<evidence type="ECO:0000256" key="6">
    <source>
        <dbReference type="SAM" id="Phobius"/>
    </source>
</evidence>
<dbReference type="OrthoDB" id="268928at2759"/>
<dbReference type="PANTHER" id="PTHR13180">
    <property type="entry name" value="SMALL MEMBRANE PROTEIN-RELATED"/>
    <property type="match status" value="1"/>
</dbReference>
<keyword evidence="8" id="KW-1185">Reference proteome</keyword>
<comment type="caution">
    <text evidence="7">The sequence shown here is derived from an EMBL/GenBank/DDBJ whole genome shotgun (WGS) entry which is preliminary data.</text>
</comment>
<dbReference type="AlphaFoldDB" id="A0A9Q3C6U7"/>
<dbReference type="InterPro" id="IPR007919">
    <property type="entry name" value="UPF0220"/>
</dbReference>
<keyword evidence="4 6" id="KW-1133">Transmembrane helix</keyword>
<comment type="similarity">
    <text evidence="2">Belongs to the UPF0220 family.</text>
</comment>
<evidence type="ECO:0000313" key="8">
    <source>
        <dbReference type="Proteomes" id="UP000765509"/>
    </source>
</evidence>
<name>A0A9Q3C6U7_9BASI</name>
<sequence>MPTGPINLPTRNNAKYDPARLCVISFPRVDLGAGGRKAGVYLSGALFAAGWWVFFDACTLSANMKPPLDSPFDPVPIHVRFTDWIPGLCSTAGMIIVNLIDKKRLISDGSEGLSLSGEGVAWKARLLLFMGFALLAGGLAGSITVLVLKYIIPDWGVYHVTYWGVANVLQNLAIMLCTVTLWITQSTEVYEYHLT</sequence>
<dbReference type="Pfam" id="PF05255">
    <property type="entry name" value="UPF0220"/>
    <property type="match status" value="1"/>
</dbReference>
<accession>A0A9Q3C6U7</accession>
<keyword evidence="5 6" id="KW-0472">Membrane</keyword>
<comment type="subcellular location">
    <subcellularLocation>
        <location evidence="1">Membrane</location>
        <topology evidence="1">Multi-pass membrane protein</topology>
    </subcellularLocation>
</comment>
<feature type="transmembrane region" description="Helical" evidence="6">
    <location>
        <begin position="38"/>
        <end position="64"/>
    </location>
</feature>
<evidence type="ECO:0000256" key="4">
    <source>
        <dbReference type="ARBA" id="ARBA00022989"/>
    </source>
</evidence>
<keyword evidence="3 6" id="KW-0812">Transmembrane</keyword>
<evidence type="ECO:0000256" key="1">
    <source>
        <dbReference type="ARBA" id="ARBA00004141"/>
    </source>
</evidence>
<dbReference type="Proteomes" id="UP000765509">
    <property type="component" value="Unassembled WGS sequence"/>
</dbReference>
<protein>
    <submittedName>
        <fullName evidence="7">Uncharacterized protein</fullName>
    </submittedName>
</protein>
<evidence type="ECO:0000256" key="5">
    <source>
        <dbReference type="ARBA" id="ARBA00023136"/>
    </source>
</evidence>
<evidence type="ECO:0000256" key="3">
    <source>
        <dbReference type="ARBA" id="ARBA00022692"/>
    </source>
</evidence>
<dbReference type="GO" id="GO:0016020">
    <property type="term" value="C:membrane"/>
    <property type="evidence" value="ECO:0007669"/>
    <property type="project" value="UniProtKB-SubCell"/>
</dbReference>
<dbReference type="EMBL" id="AVOT02004732">
    <property type="protein sequence ID" value="MBW0477210.1"/>
    <property type="molecule type" value="Genomic_DNA"/>
</dbReference>
<feature type="transmembrane region" description="Helical" evidence="6">
    <location>
        <begin position="160"/>
        <end position="183"/>
    </location>
</feature>
<proteinExistence type="inferred from homology"/>
<gene>
    <name evidence="7" type="ORF">O181_016925</name>
</gene>
<evidence type="ECO:0000313" key="7">
    <source>
        <dbReference type="EMBL" id="MBW0477210.1"/>
    </source>
</evidence>